<dbReference type="PANTHER" id="PTHR41259:SF1">
    <property type="entry name" value="DOUBLE-STRAND BREAK REPAIR RAD50 ATPASE, PUTATIVE-RELATED"/>
    <property type="match status" value="1"/>
</dbReference>
<evidence type="ECO:0000256" key="2">
    <source>
        <dbReference type="SAM" id="Phobius"/>
    </source>
</evidence>
<evidence type="ECO:0000313" key="5">
    <source>
        <dbReference type="Proteomes" id="UP000051412"/>
    </source>
</evidence>
<dbReference type="PANTHER" id="PTHR41259">
    <property type="entry name" value="DOUBLE-STRAND BREAK REPAIR RAD50 ATPASE, PUTATIVE-RELATED"/>
    <property type="match status" value="1"/>
</dbReference>
<keyword evidence="1" id="KW-0175">Coiled coil</keyword>
<dbReference type="RefSeq" id="WP_056962151.1">
    <property type="nucleotide sequence ID" value="NZ_AZGM01000125.1"/>
</dbReference>
<dbReference type="EMBL" id="AZGM01000125">
    <property type="protein sequence ID" value="KRM25392.1"/>
    <property type="molecule type" value="Genomic_DNA"/>
</dbReference>
<evidence type="ECO:0000256" key="1">
    <source>
        <dbReference type="SAM" id="Coils"/>
    </source>
</evidence>
<keyword evidence="2" id="KW-0812">Transmembrane</keyword>
<keyword evidence="2" id="KW-1133">Transmembrane helix</keyword>
<dbReference type="OrthoDB" id="9764467at2"/>
<dbReference type="Gene3D" id="3.40.50.300">
    <property type="entry name" value="P-loop containing nucleotide triphosphate hydrolases"/>
    <property type="match status" value="1"/>
</dbReference>
<dbReference type="Pfam" id="PF13514">
    <property type="entry name" value="AAA_27"/>
    <property type="match status" value="1"/>
</dbReference>
<dbReference type="Proteomes" id="UP000051412">
    <property type="component" value="Unassembled WGS sequence"/>
</dbReference>
<accession>A0A0R1X5I2</accession>
<evidence type="ECO:0000313" key="4">
    <source>
        <dbReference type="EMBL" id="KRM25392.1"/>
    </source>
</evidence>
<feature type="domain" description="YhaN AAA" evidence="3">
    <location>
        <begin position="1"/>
        <end position="204"/>
    </location>
</feature>
<feature type="transmembrane region" description="Helical" evidence="2">
    <location>
        <begin position="413"/>
        <end position="429"/>
    </location>
</feature>
<organism evidence="4 5">
    <name type="scientific">Limosilactobacillus panis DSM 6035</name>
    <dbReference type="NCBI Taxonomy" id="1423782"/>
    <lineage>
        <taxon>Bacteria</taxon>
        <taxon>Bacillati</taxon>
        <taxon>Bacillota</taxon>
        <taxon>Bacilli</taxon>
        <taxon>Lactobacillales</taxon>
        <taxon>Lactobacillaceae</taxon>
        <taxon>Limosilactobacillus</taxon>
    </lineage>
</organism>
<proteinExistence type="predicted"/>
<feature type="coiled-coil region" evidence="1">
    <location>
        <begin position="184"/>
        <end position="242"/>
    </location>
</feature>
<gene>
    <name evidence="4" type="ORF">FD32_GL000797</name>
</gene>
<evidence type="ECO:0000259" key="3">
    <source>
        <dbReference type="Pfam" id="PF13514"/>
    </source>
</evidence>
<name>A0A0R1X5I2_9LACO</name>
<comment type="caution">
    <text evidence="4">The sequence shown here is derived from an EMBL/GenBank/DDBJ whole genome shotgun (WGS) entry which is preliminary data.</text>
</comment>
<dbReference type="AlphaFoldDB" id="A0A0R1X5I2"/>
<dbReference type="InterPro" id="IPR038734">
    <property type="entry name" value="YhaN_AAA"/>
</dbReference>
<dbReference type="PATRIC" id="fig|1423782.4.peg.825"/>
<dbReference type="SUPFAM" id="SSF52540">
    <property type="entry name" value="P-loop containing nucleoside triphosphate hydrolases"/>
    <property type="match status" value="1"/>
</dbReference>
<keyword evidence="2" id="KW-0472">Membrane</keyword>
<dbReference type="STRING" id="1423782.FD32_GL000797"/>
<dbReference type="InterPro" id="IPR027417">
    <property type="entry name" value="P-loop_NTPase"/>
</dbReference>
<keyword evidence="5" id="KW-1185">Reference proteome</keyword>
<feature type="transmembrane region" description="Helical" evidence="2">
    <location>
        <begin position="390"/>
        <end position="407"/>
    </location>
</feature>
<reference evidence="4 5" key="1">
    <citation type="journal article" date="2015" name="Genome Announc.">
        <title>Expanding the biotechnology potential of lactobacilli through comparative genomics of 213 strains and associated genera.</title>
        <authorList>
            <person name="Sun Z."/>
            <person name="Harris H.M."/>
            <person name="McCann A."/>
            <person name="Guo C."/>
            <person name="Argimon S."/>
            <person name="Zhang W."/>
            <person name="Yang X."/>
            <person name="Jeffery I.B."/>
            <person name="Cooney J.C."/>
            <person name="Kagawa T.F."/>
            <person name="Liu W."/>
            <person name="Song Y."/>
            <person name="Salvetti E."/>
            <person name="Wrobel A."/>
            <person name="Rasinkangas P."/>
            <person name="Parkhill J."/>
            <person name="Rea M.C."/>
            <person name="O'Sullivan O."/>
            <person name="Ritari J."/>
            <person name="Douillard F.P."/>
            <person name="Paul Ross R."/>
            <person name="Yang R."/>
            <person name="Briner A.E."/>
            <person name="Felis G.E."/>
            <person name="de Vos W.M."/>
            <person name="Barrangou R."/>
            <person name="Klaenhammer T.R."/>
            <person name="Caufield P.W."/>
            <person name="Cui Y."/>
            <person name="Zhang H."/>
            <person name="O'Toole P.W."/>
        </authorList>
    </citation>
    <scope>NUCLEOTIDE SEQUENCE [LARGE SCALE GENOMIC DNA]</scope>
    <source>
        <strain evidence="4 5">DSM 6035</strain>
    </source>
</reference>
<sequence length="482" mass="55078">MKIKSAHIDGFGKWHDQDFDFSASPQVIFGSNEAGKTTLATFIRSILFGFANAKGKNRYQQYKPRATSTYGGSILVEDHGTLYRIRRTAGKGGGLVTVTDMDGHRFGEDKLAKMLANVDQDLYQAVFSFNQEKLANIKDLNPDEVHHQLKQVGAVGSRQWDQLIASLVKRGDELYKPRGRKPQLNRHLDEYRRLTQQVAQANRKYDQYVAANRDQQRQKAAVQKWQQEETDLTAQVNRLDQLSRLWPIYDAWKKGQPQAAMNNGVAPDDVEQVNQLRGQFNGLTAQLGTLRDESARLQKDVTQFDQDELADYHQHRYDYQRLQTALLQLQSRDDQYHQQQGRIEQLFAERNRLQRRYGHQLPKPLSEQETVTLQSLLGDYPVSATRNRRMSAWLLGLGAALFILGMFGHHGVVMLMGLIVLAATGAWLYKANNEASRSTNHQQASLQRFGRLHGLTNFPVSEWLPMQADLYRVAELDQQIAN</sequence>
<protein>
    <recommendedName>
        <fullName evidence="3">YhaN AAA domain-containing protein</fullName>
    </recommendedName>
</protein>